<evidence type="ECO:0000313" key="1">
    <source>
        <dbReference type="WBParaSite" id="MCU_010681-RA"/>
    </source>
</evidence>
<accession>A0A5K3FRW4</accession>
<dbReference type="AlphaFoldDB" id="A0A5K3FRW4"/>
<sequence>SNYFTIRCVCVCVCVNKWHWLCVIALQQVPVCMLFYSVLKFVFPQVCGKCLKVALTIKTQNRPLEISFAVSQYEVISPFRTSWKTLIRKPLNGSVACVSG</sequence>
<protein>
    <submittedName>
        <fullName evidence="1">Secreted protein</fullName>
    </submittedName>
</protein>
<organism evidence="1">
    <name type="scientific">Mesocestoides corti</name>
    <name type="common">Flatworm</name>
    <dbReference type="NCBI Taxonomy" id="53468"/>
    <lineage>
        <taxon>Eukaryota</taxon>
        <taxon>Metazoa</taxon>
        <taxon>Spiralia</taxon>
        <taxon>Lophotrochozoa</taxon>
        <taxon>Platyhelminthes</taxon>
        <taxon>Cestoda</taxon>
        <taxon>Eucestoda</taxon>
        <taxon>Cyclophyllidea</taxon>
        <taxon>Mesocestoididae</taxon>
        <taxon>Mesocestoides</taxon>
    </lineage>
</organism>
<dbReference type="WBParaSite" id="MCU_010681-RA">
    <property type="protein sequence ID" value="MCU_010681-RA"/>
    <property type="gene ID" value="MCU_010681"/>
</dbReference>
<name>A0A5K3FRW4_MESCO</name>
<reference evidence="1" key="1">
    <citation type="submission" date="2019-11" db="UniProtKB">
        <authorList>
            <consortium name="WormBaseParasite"/>
        </authorList>
    </citation>
    <scope>IDENTIFICATION</scope>
</reference>
<proteinExistence type="predicted"/>